<proteinExistence type="inferred from homology"/>
<dbReference type="InterPro" id="IPR000522">
    <property type="entry name" value="ABC_transptr_permease_BtuC"/>
</dbReference>
<evidence type="ECO:0000256" key="3">
    <source>
        <dbReference type="ARBA" id="ARBA00022448"/>
    </source>
</evidence>
<keyword evidence="7 8" id="KW-0472">Membrane</keyword>
<evidence type="ECO:0000313" key="10">
    <source>
        <dbReference type="Proteomes" id="UP001055153"/>
    </source>
</evidence>
<evidence type="ECO:0000256" key="6">
    <source>
        <dbReference type="ARBA" id="ARBA00022989"/>
    </source>
</evidence>
<evidence type="ECO:0000313" key="9">
    <source>
        <dbReference type="EMBL" id="GJE03715.1"/>
    </source>
</evidence>
<reference evidence="9" key="2">
    <citation type="submission" date="2021-08" db="EMBL/GenBank/DDBJ databases">
        <authorList>
            <person name="Tani A."/>
            <person name="Ola A."/>
            <person name="Ogura Y."/>
            <person name="Katsura K."/>
            <person name="Hayashi T."/>
        </authorList>
    </citation>
    <scope>NUCLEOTIDE SEQUENCE</scope>
    <source>
        <strain evidence="9">DSM 17168</strain>
    </source>
</reference>
<feature type="transmembrane region" description="Helical" evidence="8">
    <location>
        <begin position="324"/>
        <end position="343"/>
    </location>
</feature>
<dbReference type="CDD" id="cd06550">
    <property type="entry name" value="TM_ABC_iron-siderophores_like"/>
    <property type="match status" value="1"/>
</dbReference>
<comment type="caution">
    <text evidence="9">The sequence shown here is derived from an EMBL/GenBank/DDBJ whole genome shotgun (WGS) entry which is preliminary data.</text>
</comment>
<evidence type="ECO:0000256" key="2">
    <source>
        <dbReference type="ARBA" id="ARBA00007935"/>
    </source>
</evidence>
<organism evidence="9 10">
    <name type="scientific">Methylobacterium isbiliense</name>
    <dbReference type="NCBI Taxonomy" id="315478"/>
    <lineage>
        <taxon>Bacteria</taxon>
        <taxon>Pseudomonadati</taxon>
        <taxon>Pseudomonadota</taxon>
        <taxon>Alphaproteobacteria</taxon>
        <taxon>Hyphomicrobiales</taxon>
        <taxon>Methylobacteriaceae</taxon>
        <taxon>Methylobacterium</taxon>
    </lineage>
</organism>
<dbReference type="EMBL" id="BPQQ01000087">
    <property type="protein sequence ID" value="GJE03715.1"/>
    <property type="molecule type" value="Genomic_DNA"/>
</dbReference>
<sequence length="350" mass="35079">MSGPEARAESRLGARIGAGAGTALALGLLLLAVAVAFGVGRFPVGLGEVAQVLLAKLTGRPAAVPPAVEAVVMQIRGPRILAAILIGAALSVAGAAFQGLFRNPLVSPDILGASSGAAFGAVLGIWLSLGVLAIEALAFAGGLAAVAAVYLVGATLARRDPVLVLVLAGVVIGSLLGAGVGLVKYLADPYNQLPAMTFWLLGSLSATHALDLAALALPVVLGTAVLLLLRWRLDALSLPEEEARALGLATGPLRLAIVAAATLVTAASVAAAGIVGWVGLVVPHLARFLVGPGFARLIPTAALLGAGYLLVIDTLARTIAPVEVPLGILTAVVGTPVFLWLLAGAERDWQ</sequence>
<dbReference type="PANTHER" id="PTHR30472:SF70">
    <property type="entry name" value="MOLYBDATE IMPORT SYSTEM PERMEASE PROTEIN MOLB"/>
    <property type="match status" value="1"/>
</dbReference>
<keyword evidence="6 8" id="KW-1133">Transmembrane helix</keyword>
<keyword evidence="4" id="KW-1003">Cell membrane</keyword>
<protein>
    <submittedName>
        <fullName evidence="9">ABC transporter permease protein</fullName>
    </submittedName>
</protein>
<comment type="subcellular location">
    <subcellularLocation>
        <location evidence="1">Cell membrane</location>
        <topology evidence="1">Multi-pass membrane protein</topology>
    </subcellularLocation>
</comment>
<dbReference type="SUPFAM" id="SSF81345">
    <property type="entry name" value="ABC transporter involved in vitamin B12 uptake, BtuC"/>
    <property type="match status" value="1"/>
</dbReference>
<name>A0ABQ4SMH4_9HYPH</name>
<dbReference type="Gene3D" id="1.10.3470.10">
    <property type="entry name" value="ABC transporter involved in vitamin B12 uptake, BtuC"/>
    <property type="match status" value="1"/>
</dbReference>
<evidence type="ECO:0000256" key="7">
    <source>
        <dbReference type="ARBA" id="ARBA00023136"/>
    </source>
</evidence>
<reference evidence="9" key="1">
    <citation type="journal article" date="2021" name="Front. Microbiol.">
        <title>Comprehensive Comparative Genomics and Phenotyping of Methylobacterium Species.</title>
        <authorList>
            <person name="Alessa O."/>
            <person name="Ogura Y."/>
            <person name="Fujitani Y."/>
            <person name="Takami H."/>
            <person name="Hayashi T."/>
            <person name="Sahin N."/>
            <person name="Tani A."/>
        </authorList>
    </citation>
    <scope>NUCLEOTIDE SEQUENCE</scope>
    <source>
        <strain evidence="9">DSM 17168</strain>
    </source>
</reference>
<keyword evidence="10" id="KW-1185">Reference proteome</keyword>
<keyword evidence="5 8" id="KW-0812">Transmembrane</keyword>
<comment type="similarity">
    <text evidence="2">Belongs to the binding-protein-dependent transport system permease family. FecCD subfamily.</text>
</comment>
<dbReference type="Pfam" id="PF01032">
    <property type="entry name" value="FecCD"/>
    <property type="match status" value="1"/>
</dbReference>
<gene>
    <name evidence="9" type="ORF">GMJLKIPL_5672</name>
</gene>
<keyword evidence="3" id="KW-0813">Transport</keyword>
<feature type="transmembrane region" description="Helical" evidence="8">
    <location>
        <begin position="137"/>
        <end position="156"/>
    </location>
</feature>
<evidence type="ECO:0000256" key="5">
    <source>
        <dbReference type="ARBA" id="ARBA00022692"/>
    </source>
</evidence>
<feature type="transmembrane region" description="Helical" evidence="8">
    <location>
        <begin position="207"/>
        <end position="229"/>
    </location>
</feature>
<feature type="transmembrane region" description="Helical" evidence="8">
    <location>
        <begin position="12"/>
        <end position="37"/>
    </location>
</feature>
<dbReference type="InterPro" id="IPR037294">
    <property type="entry name" value="ABC_BtuC-like"/>
</dbReference>
<feature type="transmembrane region" description="Helical" evidence="8">
    <location>
        <begin position="163"/>
        <end position="187"/>
    </location>
</feature>
<dbReference type="RefSeq" id="WP_238241094.1">
    <property type="nucleotide sequence ID" value="NZ_BPQQ01000087.1"/>
</dbReference>
<dbReference type="PANTHER" id="PTHR30472">
    <property type="entry name" value="FERRIC ENTEROBACTIN TRANSPORT SYSTEM PERMEASE PROTEIN"/>
    <property type="match status" value="1"/>
</dbReference>
<feature type="transmembrane region" description="Helical" evidence="8">
    <location>
        <begin position="255"/>
        <end position="282"/>
    </location>
</feature>
<evidence type="ECO:0000256" key="8">
    <source>
        <dbReference type="SAM" id="Phobius"/>
    </source>
</evidence>
<accession>A0ABQ4SMH4</accession>
<feature type="transmembrane region" description="Helical" evidence="8">
    <location>
        <begin position="294"/>
        <end position="312"/>
    </location>
</feature>
<feature type="transmembrane region" description="Helical" evidence="8">
    <location>
        <begin position="80"/>
        <end position="101"/>
    </location>
</feature>
<evidence type="ECO:0000256" key="4">
    <source>
        <dbReference type="ARBA" id="ARBA00022475"/>
    </source>
</evidence>
<evidence type="ECO:0000256" key="1">
    <source>
        <dbReference type="ARBA" id="ARBA00004651"/>
    </source>
</evidence>
<dbReference type="Proteomes" id="UP001055153">
    <property type="component" value="Unassembled WGS sequence"/>
</dbReference>